<feature type="region of interest" description="Disordered" evidence="5">
    <location>
        <begin position="196"/>
        <end position="252"/>
    </location>
</feature>
<proteinExistence type="predicted"/>
<dbReference type="InterPro" id="IPR050143">
    <property type="entry name" value="TRIM/RBCC"/>
</dbReference>
<dbReference type="AlphaFoldDB" id="A0A3B3TVA1"/>
<dbReference type="Ensembl" id="ENSPLAT00000009872.1">
    <property type="protein sequence ID" value="ENSPLAP00000004296.1"/>
    <property type="gene ID" value="ENSPLAG00000005960.1"/>
</dbReference>
<feature type="compositionally biased region" description="Polar residues" evidence="5">
    <location>
        <begin position="228"/>
        <end position="252"/>
    </location>
</feature>
<evidence type="ECO:0000259" key="7">
    <source>
        <dbReference type="PROSITE" id="PS50119"/>
    </source>
</evidence>
<dbReference type="InterPro" id="IPR013083">
    <property type="entry name" value="Znf_RING/FYVE/PHD"/>
</dbReference>
<evidence type="ECO:0000256" key="2">
    <source>
        <dbReference type="ARBA" id="ARBA00022771"/>
    </source>
</evidence>
<dbReference type="Pfam" id="PF00643">
    <property type="entry name" value="zf-B_box"/>
    <property type="match status" value="1"/>
</dbReference>
<dbReference type="Proteomes" id="UP000261500">
    <property type="component" value="Unplaced"/>
</dbReference>
<evidence type="ECO:0000256" key="3">
    <source>
        <dbReference type="ARBA" id="ARBA00022833"/>
    </source>
</evidence>
<evidence type="ECO:0000256" key="1">
    <source>
        <dbReference type="ARBA" id="ARBA00022723"/>
    </source>
</evidence>
<evidence type="ECO:0000313" key="8">
    <source>
        <dbReference type="Ensembl" id="ENSPLAP00000004296.1"/>
    </source>
</evidence>
<dbReference type="InterPro" id="IPR001841">
    <property type="entry name" value="Znf_RING"/>
</dbReference>
<evidence type="ECO:0000256" key="5">
    <source>
        <dbReference type="SAM" id="MobiDB-lite"/>
    </source>
</evidence>
<dbReference type="Gene3D" id="3.30.160.60">
    <property type="entry name" value="Classic Zinc Finger"/>
    <property type="match status" value="1"/>
</dbReference>
<dbReference type="InterPro" id="IPR027370">
    <property type="entry name" value="Znf-RING_euk"/>
</dbReference>
<dbReference type="SMART" id="SM00336">
    <property type="entry name" value="BBOX"/>
    <property type="match status" value="1"/>
</dbReference>
<keyword evidence="3" id="KW-0862">Zinc</keyword>
<dbReference type="PROSITE" id="PS50089">
    <property type="entry name" value="ZF_RING_2"/>
    <property type="match status" value="1"/>
</dbReference>
<evidence type="ECO:0000259" key="6">
    <source>
        <dbReference type="PROSITE" id="PS50089"/>
    </source>
</evidence>
<keyword evidence="9" id="KW-1185">Reference proteome</keyword>
<dbReference type="PROSITE" id="PS00518">
    <property type="entry name" value="ZF_RING_1"/>
    <property type="match status" value="1"/>
</dbReference>
<keyword evidence="2 4" id="KW-0863">Zinc-finger</keyword>
<evidence type="ECO:0000256" key="4">
    <source>
        <dbReference type="PROSITE-ProRule" id="PRU00024"/>
    </source>
</evidence>
<dbReference type="PROSITE" id="PS50119">
    <property type="entry name" value="ZF_BBOX"/>
    <property type="match status" value="1"/>
</dbReference>
<dbReference type="STRING" id="48699.ENSPLAP00000004296"/>
<dbReference type="InterPro" id="IPR000315">
    <property type="entry name" value="Znf_B-box"/>
</dbReference>
<organism evidence="8 9">
    <name type="scientific">Poecilia latipinna</name>
    <name type="common">sailfin molly</name>
    <dbReference type="NCBI Taxonomy" id="48699"/>
    <lineage>
        <taxon>Eukaryota</taxon>
        <taxon>Metazoa</taxon>
        <taxon>Chordata</taxon>
        <taxon>Craniata</taxon>
        <taxon>Vertebrata</taxon>
        <taxon>Euteleostomi</taxon>
        <taxon>Actinopterygii</taxon>
        <taxon>Neopterygii</taxon>
        <taxon>Teleostei</taxon>
        <taxon>Neoteleostei</taxon>
        <taxon>Acanthomorphata</taxon>
        <taxon>Ovalentaria</taxon>
        <taxon>Atherinomorphae</taxon>
        <taxon>Cyprinodontiformes</taxon>
        <taxon>Poeciliidae</taxon>
        <taxon>Poeciliinae</taxon>
        <taxon>Poecilia</taxon>
    </lineage>
</organism>
<sequence>TGDGDEDLSCPICQDIFKDPVVLTCSHSFCRACLQTWWRGKKTQECPVCKRKSSRKHLCTLHSEKLKIFCLDHQEPVCIICRDSRIHNEHRFRPVDEAAQEYREELQKILKPLQDKLAVLQDAKADGDQTLKFIKLQSQQTEKQIREQFQKLHQFLQQEETAKIAALSATITAAQAELKAADVSFLKNYQETVRRVQQRPLQDDPQPVPGALIDVHCPSPSGPLLHTPLTQSHSGHTQSPQSQAAARSLFSH</sequence>
<keyword evidence="1" id="KW-0479">Metal-binding</keyword>
<protein>
    <recommendedName>
        <fullName evidence="10">RING-type domain-containing protein</fullName>
    </recommendedName>
</protein>
<evidence type="ECO:0008006" key="10">
    <source>
        <dbReference type="Google" id="ProtNLM"/>
    </source>
</evidence>
<dbReference type="SMART" id="SM00184">
    <property type="entry name" value="RING"/>
    <property type="match status" value="1"/>
</dbReference>
<dbReference type="PANTHER" id="PTHR24103">
    <property type="entry name" value="E3 UBIQUITIN-PROTEIN LIGASE TRIM"/>
    <property type="match status" value="1"/>
</dbReference>
<name>A0A3B3TVA1_9TELE</name>
<dbReference type="GO" id="GO:0008270">
    <property type="term" value="F:zinc ion binding"/>
    <property type="evidence" value="ECO:0007669"/>
    <property type="project" value="UniProtKB-KW"/>
</dbReference>
<feature type="domain" description="RING-type" evidence="6">
    <location>
        <begin position="10"/>
        <end position="50"/>
    </location>
</feature>
<evidence type="ECO:0000313" key="9">
    <source>
        <dbReference type="Proteomes" id="UP000261500"/>
    </source>
</evidence>
<dbReference type="GeneTree" id="ENSGT00970000193390"/>
<accession>A0A3B3TVA1</accession>
<feature type="domain" description="B box-type" evidence="7">
    <location>
        <begin position="54"/>
        <end position="95"/>
    </location>
</feature>
<dbReference type="SUPFAM" id="SSF57845">
    <property type="entry name" value="B-box zinc-binding domain"/>
    <property type="match status" value="1"/>
</dbReference>
<reference evidence="8" key="1">
    <citation type="submission" date="2025-08" db="UniProtKB">
        <authorList>
            <consortium name="Ensembl"/>
        </authorList>
    </citation>
    <scope>IDENTIFICATION</scope>
</reference>
<dbReference type="Pfam" id="PF13445">
    <property type="entry name" value="zf-RING_UBOX"/>
    <property type="match status" value="1"/>
</dbReference>
<dbReference type="Gene3D" id="3.30.40.10">
    <property type="entry name" value="Zinc/RING finger domain, C3HC4 (zinc finger)"/>
    <property type="match status" value="1"/>
</dbReference>
<reference evidence="8" key="2">
    <citation type="submission" date="2025-09" db="UniProtKB">
        <authorList>
            <consortium name="Ensembl"/>
        </authorList>
    </citation>
    <scope>IDENTIFICATION</scope>
</reference>
<dbReference type="SUPFAM" id="SSF57850">
    <property type="entry name" value="RING/U-box"/>
    <property type="match status" value="1"/>
</dbReference>
<dbReference type="InterPro" id="IPR017907">
    <property type="entry name" value="Znf_RING_CS"/>
</dbReference>